<feature type="region of interest" description="Disordered" evidence="1">
    <location>
        <begin position="1"/>
        <end position="22"/>
    </location>
</feature>
<evidence type="ECO:0000256" key="1">
    <source>
        <dbReference type="SAM" id="MobiDB-lite"/>
    </source>
</evidence>
<name>A0A2N9L5W1_9BACT</name>
<reference evidence="3" key="1">
    <citation type="submission" date="2018-02" db="EMBL/GenBank/DDBJ databases">
        <authorList>
            <person name="Hausmann B."/>
        </authorList>
    </citation>
    <scope>NUCLEOTIDE SEQUENCE [LARGE SCALE GENOMIC DNA]</scope>
    <source>
        <strain evidence="3">Peat soil MAG SbA5</strain>
    </source>
</reference>
<dbReference type="EMBL" id="OKRB01000057">
    <property type="protein sequence ID" value="SPE18325.1"/>
    <property type="molecule type" value="Genomic_DNA"/>
</dbReference>
<feature type="compositionally biased region" description="Low complexity" evidence="1">
    <location>
        <begin position="1"/>
        <end position="19"/>
    </location>
</feature>
<gene>
    <name evidence="2" type="ORF">SBA5_150059</name>
</gene>
<evidence type="ECO:0000313" key="3">
    <source>
        <dbReference type="Proteomes" id="UP000239735"/>
    </source>
</evidence>
<dbReference type="AlphaFoldDB" id="A0A2N9L5W1"/>
<accession>A0A2N9L5W1</accession>
<protein>
    <submittedName>
        <fullName evidence="2">Uncharacterized protein</fullName>
    </submittedName>
</protein>
<sequence>MHGLCRAAAARRQPTAPQQNSESREAILGIVREIFRSSRVFNLHIAKLFGIEDLATLQALNKLAVIVPGNDPDLGVSAGGCHRSQGLLNLQPF</sequence>
<proteinExistence type="predicted"/>
<dbReference type="Proteomes" id="UP000239735">
    <property type="component" value="Unassembled WGS sequence"/>
</dbReference>
<evidence type="ECO:0000313" key="2">
    <source>
        <dbReference type="EMBL" id="SPE18325.1"/>
    </source>
</evidence>
<organism evidence="2 3">
    <name type="scientific">Candidatus Sulfuritelmatomonas gaucii</name>
    <dbReference type="NCBI Taxonomy" id="2043161"/>
    <lineage>
        <taxon>Bacteria</taxon>
        <taxon>Pseudomonadati</taxon>
        <taxon>Acidobacteriota</taxon>
        <taxon>Terriglobia</taxon>
        <taxon>Terriglobales</taxon>
        <taxon>Acidobacteriaceae</taxon>
        <taxon>Candidatus Sulfuritelmatomonas</taxon>
    </lineage>
</organism>